<dbReference type="PANTHER" id="PTHR37984:SF5">
    <property type="entry name" value="PROTEIN NYNRIN-LIKE"/>
    <property type="match status" value="1"/>
</dbReference>
<protein>
    <recommendedName>
        <fullName evidence="1">Reverse transcriptase domain-containing protein</fullName>
    </recommendedName>
</protein>
<evidence type="ECO:0000313" key="2">
    <source>
        <dbReference type="EMBL" id="PKI57308.1"/>
    </source>
</evidence>
<dbReference type="Gene3D" id="3.30.70.270">
    <property type="match status" value="2"/>
</dbReference>
<comment type="caution">
    <text evidence="2">The sequence shown here is derived from an EMBL/GenBank/DDBJ whole genome shotgun (WGS) entry which is preliminary data.</text>
</comment>
<dbReference type="EMBL" id="PGOL01001513">
    <property type="protein sequence ID" value="PKI57308.1"/>
    <property type="molecule type" value="Genomic_DNA"/>
</dbReference>
<proteinExistence type="predicted"/>
<dbReference type="SUPFAM" id="SSF56672">
    <property type="entry name" value="DNA/RNA polymerases"/>
    <property type="match status" value="1"/>
</dbReference>
<gene>
    <name evidence="2" type="ORF">CRG98_022307</name>
</gene>
<evidence type="ECO:0000259" key="1">
    <source>
        <dbReference type="PROSITE" id="PS50878"/>
    </source>
</evidence>
<dbReference type="InterPro" id="IPR000477">
    <property type="entry name" value="RT_dom"/>
</dbReference>
<dbReference type="FunFam" id="3.30.70.270:FF:000003">
    <property type="entry name" value="Transposon Ty3-G Gag-Pol polyprotein"/>
    <property type="match status" value="1"/>
</dbReference>
<dbReference type="FunFam" id="3.30.70.270:FF:000020">
    <property type="entry name" value="Transposon Tf2-6 polyprotein-like Protein"/>
    <property type="match status" value="1"/>
</dbReference>
<dbReference type="InterPro" id="IPR043128">
    <property type="entry name" value="Rev_trsase/Diguanyl_cyclase"/>
</dbReference>
<name>A0A2I0JM21_PUNGR</name>
<keyword evidence="3" id="KW-1185">Reference proteome</keyword>
<dbReference type="InterPro" id="IPR050951">
    <property type="entry name" value="Retrovirus_Pol_polyprotein"/>
</dbReference>
<evidence type="ECO:0000313" key="3">
    <source>
        <dbReference type="Proteomes" id="UP000233551"/>
    </source>
</evidence>
<organism evidence="2 3">
    <name type="scientific">Punica granatum</name>
    <name type="common">Pomegranate</name>
    <dbReference type="NCBI Taxonomy" id="22663"/>
    <lineage>
        <taxon>Eukaryota</taxon>
        <taxon>Viridiplantae</taxon>
        <taxon>Streptophyta</taxon>
        <taxon>Embryophyta</taxon>
        <taxon>Tracheophyta</taxon>
        <taxon>Spermatophyta</taxon>
        <taxon>Magnoliopsida</taxon>
        <taxon>eudicotyledons</taxon>
        <taxon>Gunneridae</taxon>
        <taxon>Pentapetalae</taxon>
        <taxon>rosids</taxon>
        <taxon>malvids</taxon>
        <taxon>Myrtales</taxon>
        <taxon>Lythraceae</taxon>
        <taxon>Punica</taxon>
    </lineage>
</organism>
<dbReference type="PANTHER" id="PTHR37984">
    <property type="entry name" value="PROTEIN CBG26694"/>
    <property type="match status" value="1"/>
</dbReference>
<dbReference type="STRING" id="22663.A0A2I0JM21"/>
<feature type="domain" description="Reverse transcriptase" evidence="1">
    <location>
        <begin position="1"/>
        <end position="82"/>
    </location>
</feature>
<dbReference type="InterPro" id="IPR043502">
    <property type="entry name" value="DNA/RNA_pol_sf"/>
</dbReference>
<reference evidence="2 3" key="1">
    <citation type="submission" date="2017-11" db="EMBL/GenBank/DDBJ databases">
        <title>De-novo sequencing of pomegranate (Punica granatum L.) genome.</title>
        <authorList>
            <person name="Akparov Z."/>
            <person name="Amiraslanov A."/>
            <person name="Hajiyeva S."/>
            <person name="Abbasov M."/>
            <person name="Kaur K."/>
            <person name="Hamwieh A."/>
            <person name="Solovyev V."/>
            <person name="Salamov A."/>
            <person name="Braich B."/>
            <person name="Kosarev P."/>
            <person name="Mahmoud A."/>
            <person name="Hajiyev E."/>
            <person name="Babayeva S."/>
            <person name="Izzatullayeva V."/>
            <person name="Mammadov A."/>
            <person name="Mammadov A."/>
            <person name="Sharifova S."/>
            <person name="Ojaghi J."/>
            <person name="Eynullazada K."/>
            <person name="Bayramov B."/>
            <person name="Abdulazimova A."/>
            <person name="Shahmuradov I."/>
        </authorList>
    </citation>
    <scope>NUCLEOTIDE SEQUENCE [LARGE SCALE GENOMIC DNA]</scope>
    <source>
        <strain evidence="3">cv. AG2017</strain>
        <tissue evidence="2">Leaf</tissue>
    </source>
</reference>
<dbReference type="Proteomes" id="UP000233551">
    <property type="component" value="Unassembled WGS sequence"/>
</dbReference>
<accession>A0A2I0JM21</accession>
<dbReference type="PROSITE" id="PS50878">
    <property type="entry name" value="RT_POL"/>
    <property type="match status" value="1"/>
</dbReference>
<dbReference type="CDD" id="cd01647">
    <property type="entry name" value="RT_LTR"/>
    <property type="match status" value="1"/>
</dbReference>
<dbReference type="Pfam" id="PF00078">
    <property type="entry name" value="RVT_1"/>
    <property type="match status" value="1"/>
</dbReference>
<sequence>MPFGLTNAPSTFMRLMNHVLRAFISRFVIVYFDGILIYNKNLDDHKVHLKSVLDVLRKEKLFANMKKCTFCTNKLVFLGFVVSAQGIKFDEEKVRAIQEWPSPTSVSNVRSFHGLASFYRRFVKDFSSIAAPLTEVIKKNVGFR</sequence>
<dbReference type="AlphaFoldDB" id="A0A2I0JM21"/>